<organism evidence="1 2">
    <name type="scientific">Anaerosacchariphilus polymeriproducens</name>
    <dbReference type="NCBI Taxonomy" id="1812858"/>
    <lineage>
        <taxon>Bacteria</taxon>
        <taxon>Bacillati</taxon>
        <taxon>Bacillota</taxon>
        <taxon>Clostridia</taxon>
        <taxon>Lachnospirales</taxon>
        <taxon>Lachnospiraceae</taxon>
        <taxon>Anaerosacchariphilus</taxon>
    </lineage>
</organism>
<gene>
    <name evidence="1" type="ORF">DWV06_00010</name>
</gene>
<evidence type="ECO:0000313" key="1">
    <source>
        <dbReference type="EMBL" id="RDU25226.1"/>
    </source>
</evidence>
<dbReference type="Proteomes" id="UP000255036">
    <property type="component" value="Unassembled WGS sequence"/>
</dbReference>
<proteinExistence type="predicted"/>
<protein>
    <submittedName>
        <fullName evidence="1">Uncharacterized protein</fullName>
    </submittedName>
</protein>
<comment type="caution">
    <text evidence="1">The sequence shown here is derived from an EMBL/GenBank/DDBJ whole genome shotgun (WGS) entry which is preliminary data.</text>
</comment>
<dbReference type="EMBL" id="QRCT01000002">
    <property type="protein sequence ID" value="RDU25226.1"/>
    <property type="molecule type" value="Genomic_DNA"/>
</dbReference>
<accession>A0A371B097</accession>
<sequence length="589" mass="65199">MGKLYKRLLSMAVAILVLFQSVPMYSLEVYADQTEDEDKGEIRIEELTKTPDTVWSNQDVTITGKIKGGKSSQDTPYRYKYTNNKDMYRFFYEHDTYEESGHVIAENAEDQTIHIPIYSSTVATYYIWAYDGKKNKSDLKVIDVKVDKEAPTVESIHSDADADPTGKDVTISGKASDHFGSGLKEIRYGVRSITYEQDTFETKADKVYTASVEEDGSYSFVLDETVNGDLYVWAYDQAGNKTVTPQMIQVNVDKTPPIINKITDTAGGSWTNGGSEQTISWGKDKVTVTIDANLEPKIDSNGNHSVNKIYYGKKDQIDSAQILEESISGKFTFQVPVSNDGVDETYYIWAQNKIGCITKSPIPYKIQIDNHTPEVLSYEFSPIHDNLASKFIRWLTGGIFCKEGVKVTVTATDEDQDDDDVVSSGMESITLYGDDKGQSGVSVIGEATGDSLVKQKNGTVKASFDIAGKEGEVYRKVLSAKVKDVAGNESSVTKPSDIDKEKGDEIVVEKTSPTIQIEKKKTGAYKEVGTGDIYYHGEASFNLSISDVDSGLQSVEVMVNGKNIKKDSNQQTILTEKESKDNKTVLDHV</sequence>
<dbReference type="AlphaFoldDB" id="A0A371B097"/>
<name>A0A371B097_9FIRM</name>
<feature type="non-terminal residue" evidence="1">
    <location>
        <position position="589"/>
    </location>
</feature>
<evidence type="ECO:0000313" key="2">
    <source>
        <dbReference type="Proteomes" id="UP000255036"/>
    </source>
</evidence>
<reference evidence="1 2" key="1">
    <citation type="submission" date="2018-07" db="EMBL/GenBank/DDBJ databases">
        <title>Anaerosacharophilus polymeroproducens gen. nov. sp. nov., an anaerobic bacterium isolated from salt field.</title>
        <authorList>
            <person name="Kim W."/>
            <person name="Yang S.-H."/>
            <person name="Oh J."/>
            <person name="Lee J.-H."/>
            <person name="Kwon K.K."/>
        </authorList>
    </citation>
    <scope>NUCLEOTIDE SEQUENCE [LARGE SCALE GENOMIC DNA]</scope>
    <source>
        <strain evidence="1 2">MCWD5</strain>
    </source>
</reference>
<keyword evidence="2" id="KW-1185">Reference proteome</keyword>